<evidence type="ECO:0000313" key="1">
    <source>
        <dbReference type="EMBL" id="XCH45164.1"/>
    </source>
</evidence>
<reference evidence="1" key="1">
    <citation type="submission" date="2024-06" db="EMBL/GenBank/DDBJ databases">
        <authorList>
            <person name="Ashkenazi R."/>
            <person name="Lipszyc R.R."/>
            <person name="Braunstein R."/>
            <person name="Yerushalmy O."/>
            <person name="Alkalay-Oren S."/>
            <person name="Coppenhagn-Glazer S."/>
            <person name="Hazan R."/>
        </authorList>
    </citation>
    <scope>NUCLEOTIDE SEQUENCE</scope>
</reference>
<organism evidence="1">
    <name type="scientific">Mammaliicoccus phage MSShimriz1</name>
    <dbReference type="NCBI Taxonomy" id="3230127"/>
    <lineage>
        <taxon>Viruses</taxon>
    </lineage>
</organism>
<name>A0AAU8GRY1_9VIRU</name>
<dbReference type="EMBL" id="PP931174">
    <property type="protein sequence ID" value="XCH45164.1"/>
    <property type="molecule type" value="Genomic_DNA"/>
</dbReference>
<sequence length="36" mass="4448">MITFYTHCHRVSEAGDFFYVYHSFYFLAFFEEKTVN</sequence>
<proteinExistence type="predicted"/>
<protein>
    <submittedName>
        <fullName evidence="1">Uncharacterized protein</fullName>
    </submittedName>
</protein>
<accession>A0AAU8GRY1</accession>